<feature type="domain" description="DUF3696" evidence="1">
    <location>
        <begin position="492"/>
        <end position="538"/>
    </location>
</feature>
<dbReference type="Proteomes" id="UP001223501">
    <property type="component" value="Chromosome"/>
</dbReference>
<accession>A0ABY8VD93</accession>
<evidence type="ECO:0000313" key="4">
    <source>
        <dbReference type="Proteomes" id="UP001223501"/>
    </source>
</evidence>
<organism evidence="3 4">
    <name type="scientific">Empedobacter falsenii</name>
    <dbReference type="NCBI Taxonomy" id="343874"/>
    <lineage>
        <taxon>Bacteria</taxon>
        <taxon>Pseudomonadati</taxon>
        <taxon>Bacteroidota</taxon>
        <taxon>Flavobacteriia</taxon>
        <taxon>Flavobacteriales</taxon>
        <taxon>Weeksellaceae</taxon>
        <taxon>Empedobacter</taxon>
    </lineage>
</organism>
<dbReference type="SUPFAM" id="SSF52540">
    <property type="entry name" value="P-loop containing nucleoside triphosphate hydrolases"/>
    <property type="match status" value="1"/>
</dbReference>
<protein>
    <submittedName>
        <fullName evidence="3">AAA family ATPase</fullName>
    </submittedName>
</protein>
<dbReference type="InterPro" id="IPR041685">
    <property type="entry name" value="AAA_GajA/Old/RecF-like"/>
</dbReference>
<dbReference type="RefSeq" id="WP_284584006.1">
    <property type="nucleotide sequence ID" value="NZ_CP106831.1"/>
</dbReference>
<gene>
    <name evidence="3" type="ORF">OBA43_04600</name>
</gene>
<evidence type="ECO:0000313" key="3">
    <source>
        <dbReference type="EMBL" id="WIH98214.1"/>
    </source>
</evidence>
<dbReference type="InterPro" id="IPR051396">
    <property type="entry name" value="Bact_Antivir_Def_Nuclease"/>
</dbReference>
<name>A0ABY8VD93_9FLAO</name>
<evidence type="ECO:0000259" key="2">
    <source>
        <dbReference type="Pfam" id="PF13175"/>
    </source>
</evidence>
<sequence length="547" mass="63860">MKNYIQVNNFRKYISTPKLELNDLNFFVGTNSSGKSTLVKAYMLIVAYITEDKFYDIDFNSSAYQNLNIQDFNRLKSKFTDSDSNIEIKLALNNFVFRLELMPHENSNYAKVLNYSVQDILNDIIYEYKYVKGNKETMVFQTDSSGNPIYEEYLSEEIFQIRLINNEKYVDEVKKLIDFLIQQEENEWATAIYQKDLEEISKVTLFDDVIISGNTGFINYNSFKREANSLLSYNLFNVPPKDIKIDDLLNYKTNIQKIFRKYRTLNINNKVQGSIDPNTVFSVSLASLFGEVDKVNLSNGMELPSKTKELFKLIFSLKNVFLPLTYKKYTNLNSMLDKSNDLAQLLHIYYNSNRNNKEKQIRDRFIEKWLTKNYFNIGEAFEINFYGGEAYEVLIHERGEKIPLVDKGTGNVQLFKILLLIATHIIQVDKNLKTTIILEEPELNLHPSLQSKLADLIVETYKNHGLKFIIETHSEYLIRRLQVLAIQNKLDRDKISITYFPTELDQEPYNININKDGSLDKNFGSGFFDEASNHTLELIKFKRLSQN</sequence>
<dbReference type="Pfam" id="PF13175">
    <property type="entry name" value="AAA_15"/>
    <property type="match status" value="1"/>
</dbReference>
<dbReference type="EMBL" id="CP106831">
    <property type="protein sequence ID" value="WIH98214.1"/>
    <property type="molecule type" value="Genomic_DNA"/>
</dbReference>
<evidence type="ECO:0000259" key="1">
    <source>
        <dbReference type="Pfam" id="PF12476"/>
    </source>
</evidence>
<dbReference type="Pfam" id="PF12476">
    <property type="entry name" value="DUF3696"/>
    <property type="match status" value="1"/>
</dbReference>
<feature type="domain" description="Endonuclease GajA/Old nuclease/RecF-like AAA" evidence="2">
    <location>
        <begin position="1"/>
        <end position="478"/>
    </location>
</feature>
<dbReference type="Gene3D" id="3.40.50.300">
    <property type="entry name" value="P-loop containing nucleotide triphosphate hydrolases"/>
    <property type="match status" value="2"/>
</dbReference>
<dbReference type="InterPro" id="IPR022532">
    <property type="entry name" value="DUF3696"/>
</dbReference>
<dbReference type="InterPro" id="IPR027417">
    <property type="entry name" value="P-loop_NTPase"/>
</dbReference>
<reference evidence="3 4" key="1">
    <citation type="submission" date="2022-09" db="EMBL/GenBank/DDBJ databases">
        <title>Whole genome sequencing analysis of tet(X)-positive Empedobacter falsenii YWS9-3.</title>
        <authorList>
            <person name="Chen C."/>
            <person name="Lv Y.-L."/>
        </authorList>
    </citation>
    <scope>NUCLEOTIDE SEQUENCE [LARGE SCALE GENOMIC DNA]</scope>
    <source>
        <strain evidence="3 4">YWS9-3_T</strain>
    </source>
</reference>
<dbReference type="PANTHER" id="PTHR43581">
    <property type="entry name" value="ATP/GTP PHOSPHATASE"/>
    <property type="match status" value="1"/>
</dbReference>
<dbReference type="PANTHER" id="PTHR43581:SF4">
    <property type="entry name" value="ATP_GTP PHOSPHATASE"/>
    <property type="match status" value="1"/>
</dbReference>
<keyword evidence="4" id="KW-1185">Reference proteome</keyword>
<proteinExistence type="predicted"/>